<evidence type="ECO:0000256" key="2">
    <source>
        <dbReference type="ARBA" id="ARBA00022603"/>
    </source>
</evidence>
<protein>
    <recommendedName>
        <fullName evidence="1">site-specific DNA-methyltransferase (adenine-specific)</fullName>
        <ecNumber evidence="1">2.1.1.72</ecNumber>
    </recommendedName>
</protein>
<dbReference type="GO" id="GO:0009007">
    <property type="term" value="F:site-specific DNA-methyltransferase (adenine-specific) activity"/>
    <property type="evidence" value="ECO:0007669"/>
    <property type="project" value="UniProtKB-EC"/>
</dbReference>
<proteinExistence type="predicted"/>
<comment type="catalytic activity">
    <reaction evidence="4">
        <text>a 2'-deoxyadenosine in DNA + S-adenosyl-L-methionine = an N(6)-methyl-2'-deoxyadenosine in DNA + S-adenosyl-L-homocysteine + H(+)</text>
        <dbReference type="Rhea" id="RHEA:15197"/>
        <dbReference type="Rhea" id="RHEA-COMP:12418"/>
        <dbReference type="Rhea" id="RHEA-COMP:12419"/>
        <dbReference type="ChEBI" id="CHEBI:15378"/>
        <dbReference type="ChEBI" id="CHEBI:57856"/>
        <dbReference type="ChEBI" id="CHEBI:59789"/>
        <dbReference type="ChEBI" id="CHEBI:90615"/>
        <dbReference type="ChEBI" id="CHEBI:90616"/>
        <dbReference type="EC" id="2.1.1.72"/>
    </reaction>
</comment>
<dbReference type="PANTHER" id="PTHR33841">
    <property type="entry name" value="DNA METHYLTRANSFERASE YEEA-RELATED"/>
    <property type="match status" value="1"/>
</dbReference>
<keyword evidence="5" id="KW-0540">Nuclease</keyword>
<dbReference type="EMBL" id="BSTG01000002">
    <property type="protein sequence ID" value="GLY57400.1"/>
    <property type="molecule type" value="Genomic_DNA"/>
</dbReference>
<accession>A0AAV5P5Y0</accession>
<dbReference type="GO" id="GO:0032259">
    <property type="term" value="P:methylation"/>
    <property type="evidence" value="ECO:0007669"/>
    <property type="project" value="UniProtKB-KW"/>
</dbReference>
<dbReference type="InterPro" id="IPR050953">
    <property type="entry name" value="N4_N6_ade-DNA_methylase"/>
</dbReference>
<dbReference type="Gene3D" id="3.40.50.150">
    <property type="entry name" value="Vaccinia Virus protein VP39"/>
    <property type="match status" value="2"/>
</dbReference>
<name>A0AAV5P5Y0_CELCE</name>
<reference evidence="6 7" key="1">
    <citation type="submission" date="2019-07" db="EMBL/GenBank/DDBJ databases">
        <title>Complete Genome Sequence and Methylome Analysis of Arthrobacter luteus NEB113.</title>
        <authorList>
            <person name="Fomenkov A."/>
            <person name="Anton B.P."/>
            <person name="Vincze T."/>
            <person name="Roberts R.J."/>
        </authorList>
    </citation>
    <scope>NUCLEOTIDE SEQUENCE [LARGE SCALE GENOMIC DNA]</scope>
    <source>
        <strain evidence="6 7">NEB113</strain>
    </source>
</reference>
<keyword evidence="2 6" id="KW-0489">Methyltransferase</keyword>
<keyword evidence="7" id="KW-1185">Reference proteome</keyword>
<gene>
    <name evidence="5" type="ORF">Ccel01_20020</name>
    <name evidence="6" type="ORF">FOG94_00710</name>
</gene>
<keyword evidence="3" id="KW-0808">Transferase</keyword>
<keyword evidence="5" id="KW-0378">Hydrolase</keyword>
<evidence type="ECO:0000313" key="8">
    <source>
        <dbReference type="Proteomes" id="UP001165168"/>
    </source>
</evidence>
<dbReference type="Proteomes" id="UP001165168">
    <property type="component" value="Unassembled WGS sequence"/>
</dbReference>
<dbReference type="EMBL" id="CP041694">
    <property type="protein sequence ID" value="QDP73868.1"/>
    <property type="molecule type" value="Genomic_DNA"/>
</dbReference>
<dbReference type="PANTHER" id="PTHR33841:SF1">
    <property type="entry name" value="DNA METHYLTRANSFERASE A"/>
    <property type="match status" value="1"/>
</dbReference>
<evidence type="ECO:0000256" key="1">
    <source>
        <dbReference type="ARBA" id="ARBA00011900"/>
    </source>
</evidence>
<evidence type="ECO:0000256" key="3">
    <source>
        <dbReference type="ARBA" id="ARBA00022679"/>
    </source>
</evidence>
<evidence type="ECO:0000313" key="5">
    <source>
        <dbReference type="EMBL" id="GLY57400.1"/>
    </source>
</evidence>
<dbReference type="SUPFAM" id="SSF53335">
    <property type="entry name" value="S-adenosyl-L-methionine-dependent methyltransferases"/>
    <property type="match status" value="1"/>
</dbReference>
<keyword evidence="5" id="KW-0255">Endonuclease</keyword>
<sequence>MATSDAIVVGEDWISEHYFGTDGKQSFRTQVLERRKAWDDAATDGEQTTRGRFVAARADLLSTLAGLGEEGGRFAVLPELYGRLREVLGYTSAALQSKQDGPVEWVHATGLEAAAPLAIVEAVAVKDVDSLLVKGDPAKPARRDRTLLEPYDVDEKTQIHSVARLLSHLFVQDDAPEFALVLAGGWMLVAEKARWAEGRYLAVDLQLVAERADDKRGGETDIALTCLDAASLAPDPEGNLWWPGVLDESVKHTVGVSKDLREGVRLSIEIIANEVVRRRAAQGLEPLPQAEAQELARHALRYLYRILFLLFAEASPELGVLPVGDPAYEQGYSLDRLRELTLVEIAGPRATDGTHLYQSLATLFALVDQGHDGAAGASRGEQVDGEMQRLDDGADGLTFQPLKADLFLPKATAHIDAVGLGNAALQQVLRHLLLSKESKGKDRGFISYAELGINQLGAVYEGLMSYTGFFAEEDLHEVAKDGNSEKGSWVVPVVRSQSNASKDFVKAPDPITGELKPVVHEQGTFVFRLAGRERQQSASYYTPEVLTRFTVSQALVELIGPDEVKEGSVEWEGREVPRKMTAREILDLTVCEPALGSGAFAIEAVRQLAAAYLRRKQEETGERIDPDAYAAELQKVKTYIALHNVYGVDLNGTAVELAEISLWLDTMGKGLQAPWFGLHLKRGNSLIGARRAVYRRDQLAKKAWLTAVPTDVPLTPSDADRAAGRSSSLGDVSGRIHHFLLPAAGWGSAVEAKEAKELAPKALARLKAWRKTVLVTPSKKQADELVNLGHRVEALWDLAHQRLRIAEDQIRRSIDVWGADDLPVGGAVTREQIEEALADAKGAYQRLRLVMDAWCALWFWPLTDGLTRVKHDDGYEVVVEPPTLDEWIAGLRAVLGVHAETGASGRGRKWTGGDQTLASTADWDELNEAEELELSFAGAQAPERVLRDHLWLVVCQRVAEQQGFFHWELDFASVFAARGGFDLQVGNPPWVRPMVDLEALLAEADPWWQLKNKATQTELASRRDAALAAEGIVDFVTSAIGDVEVTKEFVSSAQDYPHLVGLQPDLYRCFMEQTWRHSSSRGTIGLIHPESHFTDERAGLLRAGTYPRLRRHWQFINELRLFEIHNLVTYGTHVYGAPRDPLFVQAASLYHPDTVERSFDHTGLGDEPGLKDADGHWDVRPHSGRQILVDDAVLDTWHRMLENETVPPRQSRMVYAVNRATATVLDKVARARRVGILGLQFSPGWHEKNDRTKGFFDSEWGEPSAWEDAILQGPHLHVANPAYKTPNASMKSNKDWSAVDLEALGATAIPATSYKPRGDRKTYDAAYTHWTRDVVVGPDGKPADGSPAVDPKYVRHVETATRADGTTVRTETVSARAFYRLAWRRMAANTGERTLIAGFVPPGAAHVHPVYSVSLPEAPVRELALTAGAVASLALDFSIRTSPKSEINFVTLKRLPRPSFGPIESEVLLRILRLNCVTDAYADLWAECYDEAFRDDSWTGLPERAGWVDLGDVGPEWTPETPLRRAEDRRQALLEIDALVALSLGLTADELCTIYRTQFPVLYGYDRNRDHYDDNGRLVPNSVLTTWRKKGGNDGRFSEDDLTAVHPGSGVAYTYELPFQTLDREAHMRQAYAEFERRLVERGS</sequence>
<dbReference type="Proteomes" id="UP000319068">
    <property type="component" value="Chromosome"/>
</dbReference>
<evidence type="ECO:0000313" key="6">
    <source>
        <dbReference type="EMBL" id="QDP73868.1"/>
    </source>
</evidence>
<dbReference type="EC" id="2.1.1.72" evidence="1"/>
<dbReference type="InterPro" id="IPR029063">
    <property type="entry name" value="SAM-dependent_MTases_sf"/>
</dbReference>
<dbReference type="RefSeq" id="WP_137280871.1">
    <property type="nucleotide sequence ID" value="NZ_BSTG01000002.1"/>
</dbReference>
<evidence type="ECO:0000313" key="7">
    <source>
        <dbReference type="Proteomes" id="UP000319068"/>
    </source>
</evidence>
<dbReference type="GO" id="GO:0004519">
    <property type="term" value="F:endonuclease activity"/>
    <property type="evidence" value="ECO:0007669"/>
    <property type="project" value="UniProtKB-KW"/>
</dbReference>
<evidence type="ECO:0000256" key="4">
    <source>
        <dbReference type="ARBA" id="ARBA00047942"/>
    </source>
</evidence>
<organism evidence="5 8">
    <name type="scientific">Cellulosimicrobium cellulans</name>
    <name type="common">Arthrobacter luteus</name>
    <dbReference type="NCBI Taxonomy" id="1710"/>
    <lineage>
        <taxon>Bacteria</taxon>
        <taxon>Bacillati</taxon>
        <taxon>Actinomycetota</taxon>
        <taxon>Actinomycetes</taxon>
        <taxon>Micrococcales</taxon>
        <taxon>Promicromonosporaceae</taxon>
        <taxon>Cellulosimicrobium</taxon>
    </lineage>
</organism>
<reference evidence="5" key="2">
    <citation type="submission" date="2023-03" db="EMBL/GenBank/DDBJ databases">
        <title>Cellulosimicrobium cellulans NBRC 103059.</title>
        <authorList>
            <person name="Ichikawa N."/>
            <person name="Sato H."/>
            <person name="Tonouchi N."/>
        </authorList>
    </citation>
    <scope>NUCLEOTIDE SEQUENCE</scope>
    <source>
        <strain evidence="5">NBRC 103059</strain>
    </source>
</reference>